<dbReference type="AlphaFoldDB" id="A0A7W6H0K8"/>
<comment type="caution">
    <text evidence="1">The sequence shown here is derived from an EMBL/GenBank/DDBJ whole genome shotgun (WGS) entry which is preliminary data.</text>
</comment>
<name>A0A7W6H0K8_9RHOB</name>
<dbReference type="RefSeq" id="WP_184566602.1">
    <property type="nucleotide sequence ID" value="NZ_JACIEI010000010.1"/>
</dbReference>
<evidence type="ECO:0000313" key="2">
    <source>
        <dbReference type="Proteomes" id="UP000530268"/>
    </source>
</evidence>
<keyword evidence="2" id="KW-1185">Reference proteome</keyword>
<protein>
    <submittedName>
        <fullName evidence="1">Uncharacterized protein</fullName>
    </submittedName>
</protein>
<accession>A0A7W6H0K8</accession>
<reference evidence="1 2" key="1">
    <citation type="submission" date="2020-08" db="EMBL/GenBank/DDBJ databases">
        <title>Genomic Encyclopedia of Type Strains, Phase IV (KMG-IV): sequencing the most valuable type-strain genomes for metagenomic binning, comparative biology and taxonomic classification.</title>
        <authorList>
            <person name="Goeker M."/>
        </authorList>
    </citation>
    <scope>NUCLEOTIDE SEQUENCE [LARGE SCALE GENOMIC DNA]</scope>
    <source>
        <strain evidence="1 2">DSM 102234</strain>
    </source>
</reference>
<organism evidence="1 2">
    <name type="scientific">Sulfitobacter undariae</name>
    <dbReference type="NCBI Taxonomy" id="1563671"/>
    <lineage>
        <taxon>Bacteria</taxon>
        <taxon>Pseudomonadati</taxon>
        <taxon>Pseudomonadota</taxon>
        <taxon>Alphaproteobacteria</taxon>
        <taxon>Rhodobacterales</taxon>
        <taxon>Roseobacteraceae</taxon>
        <taxon>Sulfitobacter</taxon>
    </lineage>
</organism>
<evidence type="ECO:0000313" key="1">
    <source>
        <dbReference type="EMBL" id="MBB3995041.1"/>
    </source>
</evidence>
<dbReference type="Proteomes" id="UP000530268">
    <property type="component" value="Unassembled WGS sequence"/>
</dbReference>
<dbReference type="EMBL" id="JACIEI010000010">
    <property type="protein sequence ID" value="MBB3995041.1"/>
    <property type="molecule type" value="Genomic_DNA"/>
</dbReference>
<gene>
    <name evidence="1" type="ORF">GGR95_002691</name>
</gene>
<sequence>MVILLLPLIFAVVVYFTWRGRAVRECRWRADSSRDKGSLRMYHCVSCGAEAYTATNGPPETCKKGVGGKGL</sequence>
<proteinExistence type="predicted"/>